<proteinExistence type="predicted"/>
<dbReference type="Gene3D" id="2.30.24.10">
    <property type="entry name" value="CAT RNA-binding domain"/>
    <property type="match status" value="1"/>
</dbReference>
<dbReference type="PROSITE" id="PS51372">
    <property type="entry name" value="PRD_2"/>
    <property type="match status" value="2"/>
</dbReference>
<dbReference type="Proteomes" id="UP000515561">
    <property type="component" value="Chromosome"/>
</dbReference>
<dbReference type="Gene3D" id="1.10.1790.10">
    <property type="entry name" value="PRD domain"/>
    <property type="match status" value="2"/>
</dbReference>
<dbReference type="InterPro" id="IPR011608">
    <property type="entry name" value="PRD"/>
</dbReference>
<dbReference type="SUPFAM" id="SSF50151">
    <property type="entry name" value="SacY-like RNA-binding domain"/>
    <property type="match status" value="1"/>
</dbReference>
<reference evidence="1 2" key="1">
    <citation type="journal article" date="2016" name="Int. J. Syst. Evol. Microbiol.">
        <title>Descriptions of Anaerotaenia torta gen. nov., sp. nov. and Anaerocolumna cellulosilytica gen. nov., sp. nov. isolated from a methanogenic reactor of cattle waste.</title>
        <authorList>
            <person name="Uek A."/>
            <person name="Ohtaki Y."/>
            <person name="Kaku N."/>
            <person name="Ueki K."/>
        </authorList>
    </citation>
    <scope>NUCLEOTIDE SEQUENCE [LARGE SCALE GENOMIC DNA]</scope>
    <source>
        <strain evidence="1 2">SN021</strain>
    </source>
</reference>
<dbReference type="PANTHER" id="PTHR30185:SF15">
    <property type="entry name" value="CRYPTIC BETA-GLUCOSIDE BGL OPERON ANTITERMINATOR"/>
    <property type="match status" value="1"/>
</dbReference>
<name>A0A6S6RAB7_9FIRM</name>
<keyword evidence="2" id="KW-1185">Reference proteome</keyword>
<dbReference type="RefSeq" id="WP_184093682.1">
    <property type="nucleotide sequence ID" value="NZ_AP023367.1"/>
</dbReference>
<dbReference type="EMBL" id="AP023367">
    <property type="protein sequence ID" value="BCJ95801.1"/>
    <property type="molecule type" value="Genomic_DNA"/>
</dbReference>
<evidence type="ECO:0000313" key="2">
    <source>
        <dbReference type="Proteomes" id="UP000515561"/>
    </source>
</evidence>
<dbReference type="KEGG" id="acel:acsn021_33700"/>
<sequence>MFVKKVLNNNIILATDEKKSEKMILGKGIGFNKKAGDTVNKEQIEKIFKLDTEDTANKLVELIGDVPANYLELTKLMIDNAERDLNCKFNDSIYIGLLSHINYSLTRFQQNNMIQNALLWEVKKFYPKEFKAALNSLELIEHYENVKLNEDEASFIAMHFVNGQQDGEAIRNTVMATKVIQDILSIIQFHFKIELDEKSVSFNRFIVHIRFFLQRIHQRNNDTSDGFLFEQVKSKYPDIYECSLRIKTYLESKFDSKMDCDEMMYFMLHIARLIQQDN</sequence>
<dbReference type="SMART" id="SM01061">
    <property type="entry name" value="CAT_RBD"/>
    <property type="match status" value="1"/>
</dbReference>
<organism evidence="1 2">
    <name type="scientific">Anaerocolumna cellulosilytica</name>
    <dbReference type="NCBI Taxonomy" id="433286"/>
    <lineage>
        <taxon>Bacteria</taxon>
        <taxon>Bacillati</taxon>
        <taxon>Bacillota</taxon>
        <taxon>Clostridia</taxon>
        <taxon>Lachnospirales</taxon>
        <taxon>Lachnospiraceae</taxon>
        <taxon>Anaerocolumna</taxon>
    </lineage>
</organism>
<dbReference type="SUPFAM" id="SSF63520">
    <property type="entry name" value="PTS-regulatory domain, PRD"/>
    <property type="match status" value="2"/>
</dbReference>
<dbReference type="AlphaFoldDB" id="A0A6S6RAB7"/>
<dbReference type="Pfam" id="PF00874">
    <property type="entry name" value="PRD"/>
    <property type="match status" value="2"/>
</dbReference>
<protein>
    <submittedName>
        <fullName evidence="1">Transcriptional antiterminator</fullName>
    </submittedName>
</protein>
<dbReference type="InterPro" id="IPR050661">
    <property type="entry name" value="BglG_antiterminators"/>
</dbReference>
<dbReference type="InterPro" id="IPR004341">
    <property type="entry name" value="CAT_RNA-bd_dom"/>
</dbReference>
<dbReference type="InterPro" id="IPR036634">
    <property type="entry name" value="PRD_sf"/>
</dbReference>
<dbReference type="InterPro" id="IPR036650">
    <property type="entry name" value="CAT_RNA-bd_dom_sf"/>
</dbReference>
<dbReference type="NCBIfam" id="NF046042">
    <property type="entry name" value="LicT"/>
    <property type="match status" value="1"/>
</dbReference>
<gene>
    <name evidence="1" type="primary">bvrA</name>
    <name evidence="1" type="ORF">acsn021_33700</name>
</gene>
<dbReference type="GO" id="GO:0006355">
    <property type="term" value="P:regulation of DNA-templated transcription"/>
    <property type="evidence" value="ECO:0007669"/>
    <property type="project" value="InterPro"/>
</dbReference>
<dbReference type="GO" id="GO:0003723">
    <property type="term" value="F:RNA binding"/>
    <property type="evidence" value="ECO:0007669"/>
    <property type="project" value="InterPro"/>
</dbReference>
<dbReference type="PANTHER" id="PTHR30185">
    <property type="entry name" value="CRYPTIC BETA-GLUCOSIDE BGL OPERON ANTITERMINATOR"/>
    <property type="match status" value="1"/>
</dbReference>
<accession>A0A6S6RAB7</accession>
<evidence type="ECO:0000313" key="1">
    <source>
        <dbReference type="EMBL" id="BCJ95801.1"/>
    </source>
</evidence>
<dbReference type="Pfam" id="PF03123">
    <property type="entry name" value="CAT_RBD"/>
    <property type="match status" value="1"/>
</dbReference>